<evidence type="ECO:0000313" key="2">
    <source>
        <dbReference type="EMBL" id="KAJ3836182.1"/>
    </source>
</evidence>
<dbReference type="PANTHER" id="PTHR40465">
    <property type="entry name" value="CHROMOSOME 1, WHOLE GENOME SHOTGUN SEQUENCE"/>
    <property type="match status" value="1"/>
</dbReference>
<keyword evidence="1" id="KW-0812">Transmembrane</keyword>
<feature type="transmembrane region" description="Helical" evidence="1">
    <location>
        <begin position="12"/>
        <end position="38"/>
    </location>
</feature>
<keyword evidence="3" id="KW-1185">Reference proteome</keyword>
<dbReference type="AlphaFoldDB" id="A0AA38P4I7"/>
<sequence>MTRFPATLDNTIGAFLLGVIISTALYGASCIQACYYYMHQQDRWPLRVLVAILMILDTLHQIFITQSMYNYLVTNFGNLLHLEQVVWGMKADTLLTVFIQNDFKMLSLDTNLWHLL</sequence>
<evidence type="ECO:0000256" key="1">
    <source>
        <dbReference type="SAM" id="Phobius"/>
    </source>
</evidence>
<protein>
    <submittedName>
        <fullName evidence="2">Uncharacterized protein</fullName>
    </submittedName>
</protein>
<organism evidence="2 3">
    <name type="scientific">Lentinula raphanica</name>
    <dbReference type="NCBI Taxonomy" id="153919"/>
    <lineage>
        <taxon>Eukaryota</taxon>
        <taxon>Fungi</taxon>
        <taxon>Dikarya</taxon>
        <taxon>Basidiomycota</taxon>
        <taxon>Agaricomycotina</taxon>
        <taxon>Agaricomycetes</taxon>
        <taxon>Agaricomycetidae</taxon>
        <taxon>Agaricales</taxon>
        <taxon>Marasmiineae</taxon>
        <taxon>Omphalotaceae</taxon>
        <taxon>Lentinula</taxon>
    </lineage>
</organism>
<dbReference type="PANTHER" id="PTHR40465:SF1">
    <property type="entry name" value="DUF6534 DOMAIN-CONTAINING PROTEIN"/>
    <property type="match status" value="1"/>
</dbReference>
<proteinExistence type="predicted"/>
<keyword evidence="1" id="KW-0472">Membrane</keyword>
<reference evidence="2" key="1">
    <citation type="submission" date="2022-08" db="EMBL/GenBank/DDBJ databases">
        <authorList>
            <consortium name="DOE Joint Genome Institute"/>
            <person name="Min B."/>
            <person name="Riley R."/>
            <person name="Sierra-Patev S."/>
            <person name="Naranjo-Ortiz M."/>
            <person name="Looney B."/>
            <person name="Konkel Z."/>
            <person name="Slot J.C."/>
            <person name="Sakamoto Y."/>
            <person name="Steenwyk J.L."/>
            <person name="Rokas A."/>
            <person name="Carro J."/>
            <person name="Camarero S."/>
            <person name="Ferreira P."/>
            <person name="Molpeceres G."/>
            <person name="Ruiz-Duenas F.J."/>
            <person name="Serrano A."/>
            <person name="Henrissat B."/>
            <person name="Drula E."/>
            <person name="Hughes K.W."/>
            <person name="Mata J.L."/>
            <person name="Ishikawa N.K."/>
            <person name="Vargas-Isla R."/>
            <person name="Ushijima S."/>
            <person name="Smith C.A."/>
            <person name="Ahrendt S."/>
            <person name="Andreopoulos W."/>
            <person name="He G."/>
            <person name="Labutti K."/>
            <person name="Lipzen A."/>
            <person name="Ng V."/>
            <person name="Sandor L."/>
            <person name="Barry K."/>
            <person name="Martinez A.T."/>
            <person name="Xiao Y."/>
            <person name="Gibbons J.G."/>
            <person name="Terashima K."/>
            <person name="Hibbett D.S."/>
            <person name="Grigoriev I.V."/>
        </authorList>
    </citation>
    <scope>NUCLEOTIDE SEQUENCE</scope>
    <source>
        <strain evidence="2">TFB9207</strain>
    </source>
</reference>
<gene>
    <name evidence="2" type="ORF">F5878DRAFT_625847</name>
</gene>
<feature type="transmembrane region" description="Helical" evidence="1">
    <location>
        <begin position="44"/>
        <end position="64"/>
    </location>
</feature>
<evidence type="ECO:0000313" key="3">
    <source>
        <dbReference type="Proteomes" id="UP001163846"/>
    </source>
</evidence>
<dbReference type="Proteomes" id="UP001163846">
    <property type="component" value="Unassembled WGS sequence"/>
</dbReference>
<comment type="caution">
    <text evidence="2">The sequence shown here is derived from an EMBL/GenBank/DDBJ whole genome shotgun (WGS) entry which is preliminary data.</text>
</comment>
<keyword evidence="1" id="KW-1133">Transmembrane helix</keyword>
<accession>A0AA38P4I7</accession>
<name>A0AA38P4I7_9AGAR</name>
<dbReference type="EMBL" id="MU806342">
    <property type="protein sequence ID" value="KAJ3836182.1"/>
    <property type="molecule type" value="Genomic_DNA"/>
</dbReference>